<feature type="region of interest" description="Disordered" evidence="10">
    <location>
        <begin position="1"/>
        <end position="21"/>
    </location>
</feature>
<comment type="similarity">
    <text evidence="1">Belongs to the protein-tyrosine phosphatase family.</text>
</comment>
<evidence type="ECO:0000256" key="1">
    <source>
        <dbReference type="ARBA" id="ARBA00009580"/>
    </source>
</evidence>
<dbReference type="PANTHER" id="PTHR23339">
    <property type="entry name" value="TYROSINE SPECIFIC PROTEIN PHOSPHATASE AND DUAL SPECIFICITY PROTEIN PHOSPHATASE"/>
    <property type="match status" value="1"/>
</dbReference>
<evidence type="ECO:0000256" key="4">
    <source>
        <dbReference type="ARBA" id="ARBA00022801"/>
    </source>
</evidence>
<accession>A0A9Q0RQR3</accession>
<keyword evidence="7" id="KW-0449">Lipoprotein</keyword>
<keyword evidence="13" id="KW-1185">Reference proteome</keyword>
<dbReference type="CDD" id="cd14500">
    <property type="entry name" value="PTP-IVa"/>
    <property type="match status" value="1"/>
</dbReference>
<evidence type="ECO:0000256" key="8">
    <source>
        <dbReference type="ARBA" id="ARBA00023289"/>
    </source>
</evidence>
<feature type="domain" description="Tyrosine specific protein phosphatases" evidence="11">
    <location>
        <begin position="140"/>
        <end position="196"/>
    </location>
</feature>
<evidence type="ECO:0000256" key="10">
    <source>
        <dbReference type="SAM" id="MobiDB-lite"/>
    </source>
</evidence>
<dbReference type="AlphaFoldDB" id="A0A9Q0RQR3"/>
<gene>
    <name evidence="12" type="ORF">RDWZM_001634</name>
</gene>
<dbReference type="InterPro" id="IPR050561">
    <property type="entry name" value="PTP"/>
</dbReference>
<evidence type="ECO:0000256" key="3">
    <source>
        <dbReference type="ARBA" id="ARBA00022481"/>
    </source>
</evidence>
<comment type="caution">
    <text evidence="12">The sequence shown here is derived from an EMBL/GenBank/DDBJ whole genome shotgun (WGS) entry which is preliminary data.</text>
</comment>
<dbReference type="Proteomes" id="UP001142055">
    <property type="component" value="Chromosome 1"/>
</dbReference>
<comment type="catalytic activity">
    <reaction evidence="9">
        <text>O-phospho-L-tyrosyl-[protein] + H2O = L-tyrosyl-[protein] + phosphate</text>
        <dbReference type="Rhea" id="RHEA:10684"/>
        <dbReference type="Rhea" id="RHEA-COMP:10136"/>
        <dbReference type="Rhea" id="RHEA-COMP:20101"/>
        <dbReference type="ChEBI" id="CHEBI:15377"/>
        <dbReference type="ChEBI" id="CHEBI:43474"/>
        <dbReference type="ChEBI" id="CHEBI:46858"/>
        <dbReference type="ChEBI" id="CHEBI:61978"/>
        <dbReference type="EC" id="3.1.3.48"/>
    </reaction>
</comment>
<protein>
    <recommendedName>
        <fullName evidence="2">protein-tyrosine-phosphatase</fullName>
        <ecNumber evidence="2">3.1.3.48</ecNumber>
    </recommendedName>
</protein>
<dbReference type="InterPro" id="IPR000387">
    <property type="entry name" value="Tyr_Pase_dom"/>
</dbReference>
<dbReference type="InterPro" id="IPR000242">
    <property type="entry name" value="PTP_cat"/>
</dbReference>
<evidence type="ECO:0000256" key="9">
    <source>
        <dbReference type="ARBA" id="ARBA00051722"/>
    </source>
</evidence>
<dbReference type="GO" id="GO:0048666">
    <property type="term" value="P:neuron development"/>
    <property type="evidence" value="ECO:0007669"/>
    <property type="project" value="UniProtKB-ARBA"/>
</dbReference>
<keyword evidence="8" id="KW-0636">Prenylation</keyword>
<feature type="region of interest" description="Disordered" evidence="10">
    <location>
        <begin position="123"/>
        <end position="144"/>
    </location>
</feature>
<dbReference type="EMBL" id="JAPWDV010000001">
    <property type="protein sequence ID" value="KAJ6223089.1"/>
    <property type="molecule type" value="Genomic_DNA"/>
</dbReference>
<evidence type="ECO:0000313" key="12">
    <source>
        <dbReference type="EMBL" id="KAJ6223089.1"/>
    </source>
</evidence>
<evidence type="ECO:0000256" key="5">
    <source>
        <dbReference type="ARBA" id="ARBA00022912"/>
    </source>
</evidence>
<dbReference type="SUPFAM" id="SSF52799">
    <property type="entry name" value="(Phosphotyrosine protein) phosphatases II"/>
    <property type="match status" value="1"/>
</dbReference>
<name>A0A9Q0RQR3_BLOTA</name>
<proteinExistence type="inferred from homology"/>
<dbReference type="Gene3D" id="3.90.190.10">
    <property type="entry name" value="Protein tyrosine phosphatase superfamily"/>
    <property type="match status" value="1"/>
</dbReference>
<keyword evidence="6" id="KW-1015">Disulfide bond</keyword>
<evidence type="ECO:0000313" key="13">
    <source>
        <dbReference type="Proteomes" id="UP001142055"/>
    </source>
</evidence>
<reference evidence="12" key="1">
    <citation type="submission" date="2022-12" db="EMBL/GenBank/DDBJ databases">
        <title>Genome assemblies of Blomia tropicalis.</title>
        <authorList>
            <person name="Cui Y."/>
        </authorList>
    </citation>
    <scope>NUCLEOTIDE SEQUENCE</scope>
    <source>
        <tissue evidence="12">Adult mites</tissue>
    </source>
</reference>
<dbReference type="GO" id="GO:0005737">
    <property type="term" value="C:cytoplasm"/>
    <property type="evidence" value="ECO:0007669"/>
    <property type="project" value="UniProtKB-ARBA"/>
</dbReference>
<feature type="compositionally biased region" description="Polar residues" evidence="10">
    <location>
        <begin position="124"/>
        <end position="139"/>
    </location>
</feature>
<keyword evidence="4" id="KW-0378">Hydrolase</keyword>
<dbReference type="EC" id="3.1.3.48" evidence="2"/>
<dbReference type="Pfam" id="PF00102">
    <property type="entry name" value="Y_phosphatase"/>
    <property type="match status" value="1"/>
</dbReference>
<keyword evidence="5" id="KW-0904">Protein phosphatase</keyword>
<dbReference type="SMART" id="SM00404">
    <property type="entry name" value="PTPc_motif"/>
    <property type="match status" value="1"/>
</dbReference>
<dbReference type="PROSITE" id="PS50056">
    <property type="entry name" value="TYR_PHOSPHATASE_2"/>
    <property type="match status" value="1"/>
</dbReference>
<dbReference type="InterPro" id="IPR003595">
    <property type="entry name" value="Tyr_Pase_cat"/>
</dbReference>
<evidence type="ECO:0000256" key="6">
    <source>
        <dbReference type="ARBA" id="ARBA00023157"/>
    </source>
</evidence>
<keyword evidence="3" id="KW-0488">Methylation</keyword>
<dbReference type="GO" id="GO:0004725">
    <property type="term" value="F:protein tyrosine phosphatase activity"/>
    <property type="evidence" value="ECO:0007669"/>
    <property type="project" value="UniProtKB-EC"/>
</dbReference>
<evidence type="ECO:0000256" key="2">
    <source>
        <dbReference type="ARBA" id="ARBA00013064"/>
    </source>
</evidence>
<evidence type="ECO:0000256" key="7">
    <source>
        <dbReference type="ARBA" id="ARBA00023288"/>
    </source>
</evidence>
<organism evidence="12 13">
    <name type="scientific">Blomia tropicalis</name>
    <name type="common">Mite</name>
    <dbReference type="NCBI Taxonomy" id="40697"/>
    <lineage>
        <taxon>Eukaryota</taxon>
        <taxon>Metazoa</taxon>
        <taxon>Ecdysozoa</taxon>
        <taxon>Arthropoda</taxon>
        <taxon>Chelicerata</taxon>
        <taxon>Arachnida</taxon>
        <taxon>Acari</taxon>
        <taxon>Acariformes</taxon>
        <taxon>Sarcoptiformes</taxon>
        <taxon>Astigmata</taxon>
        <taxon>Glycyphagoidea</taxon>
        <taxon>Echimyopodidae</taxon>
        <taxon>Blomia</taxon>
    </lineage>
</organism>
<sequence length="242" mass="26551">MANSESSTPGTGHRDQPRSSVNHATQIISITGRCGPSLVTYKNLRFLITDKPTDPTLLQYIEELQRQRVTDVVRVCESTYSPKRLEAAGIKCHDWAFDDGTPPPPHIITDWLNLILERFRPSVGGSTSATSSHNGGDSPQQQQSGPCIAVHCVAGLGRAPVLVAIALIEAGMKYEDAVEMIRDVRRGAINAKQLTYLSEYRSKKLLLQVIKGDGGKPNPASYERQGDDAYEDIHIQENDCPV</sequence>
<dbReference type="FunFam" id="3.90.190.10:FF:000086">
    <property type="entry name" value="Protein tyrosine phosphatase-like protein"/>
    <property type="match status" value="1"/>
</dbReference>
<evidence type="ECO:0000259" key="11">
    <source>
        <dbReference type="PROSITE" id="PS50056"/>
    </source>
</evidence>
<dbReference type="InterPro" id="IPR029021">
    <property type="entry name" value="Prot-tyrosine_phosphatase-like"/>
</dbReference>
<feature type="compositionally biased region" description="Polar residues" evidence="10">
    <location>
        <begin position="1"/>
        <end position="10"/>
    </location>
</feature>